<organism evidence="1 2">
    <name type="scientific">Hibiscus sabdariffa</name>
    <name type="common">roselle</name>
    <dbReference type="NCBI Taxonomy" id="183260"/>
    <lineage>
        <taxon>Eukaryota</taxon>
        <taxon>Viridiplantae</taxon>
        <taxon>Streptophyta</taxon>
        <taxon>Embryophyta</taxon>
        <taxon>Tracheophyta</taxon>
        <taxon>Spermatophyta</taxon>
        <taxon>Magnoliopsida</taxon>
        <taxon>eudicotyledons</taxon>
        <taxon>Gunneridae</taxon>
        <taxon>Pentapetalae</taxon>
        <taxon>rosids</taxon>
        <taxon>malvids</taxon>
        <taxon>Malvales</taxon>
        <taxon>Malvaceae</taxon>
        <taxon>Malvoideae</taxon>
        <taxon>Hibiscus</taxon>
    </lineage>
</organism>
<reference evidence="1 2" key="1">
    <citation type="journal article" date="2024" name="G3 (Bethesda)">
        <title>Genome assembly of Hibiscus sabdariffa L. provides insights into metabolisms of medicinal natural products.</title>
        <authorList>
            <person name="Kim T."/>
        </authorList>
    </citation>
    <scope>NUCLEOTIDE SEQUENCE [LARGE SCALE GENOMIC DNA]</scope>
    <source>
        <strain evidence="1">TK-2024</strain>
        <tissue evidence="1">Old leaves</tissue>
    </source>
</reference>
<proteinExistence type="predicted"/>
<comment type="caution">
    <text evidence="1">The sequence shown here is derived from an EMBL/GenBank/DDBJ whole genome shotgun (WGS) entry which is preliminary data.</text>
</comment>
<protein>
    <submittedName>
        <fullName evidence="1">Uncharacterized protein</fullName>
    </submittedName>
</protein>
<name>A0ABR2P8B2_9ROSI</name>
<accession>A0ABR2P8B2</accession>
<dbReference type="Proteomes" id="UP001396334">
    <property type="component" value="Unassembled WGS sequence"/>
</dbReference>
<keyword evidence="2" id="KW-1185">Reference proteome</keyword>
<evidence type="ECO:0000313" key="2">
    <source>
        <dbReference type="Proteomes" id="UP001396334"/>
    </source>
</evidence>
<sequence>MRSGFTKKDEDEAQIAPAIVDAAEGPPPMTIESIYETMTSRFNNIDVFLCTSHEESTTMIRSLEGRLTSPEQDMGDVWGHLFSPDDYDLCSVIVLTDLCNGILDNVDFGY</sequence>
<gene>
    <name evidence="1" type="ORF">V6N11_008443</name>
</gene>
<evidence type="ECO:0000313" key="1">
    <source>
        <dbReference type="EMBL" id="KAK8984681.1"/>
    </source>
</evidence>
<dbReference type="EMBL" id="JBBPBN010000076">
    <property type="protein sequence ID" value="KAK8984681.1"/>
    <property type="molecule type" value="Genomic_DNA"/>
</dbReference>